<evidence type="ECO:0000313" key="4">
    <source>
        <dbReference type="Proteomes" id="UP000250140"/>
    </source>
</evidence>
<keyword evidence="4" id="KW-1185">Reference proteome</keyword>
<dbReference type="Pfam" id="PF11915">
    <property type="entry name" value="DUF3433"/>
    <property type="match status" value="1"/>
</dbReference>
<dbReference type="EMBL" id="KV748981">
    <property type="protein sequence ID" value="OCL11820.1"/>
    <property type="molecule type" value="Genomic_DNA"/>
</dbReference>
<organism evidence="3 4">
    <name type="scientific">Glonium stellatum</name>
    <dbReference type="NCBI Taxonomy" id="574774"/>
    <lineage>
        <taxon>Eukaryota</taxon>
        <taxon>Fungi</taxon>
        <taxon>Dikarya</taxon>
        <taxon>Ascomycota</taxon>
        <taxon>Pezizomycotina</taxon>
        <taxon>Dothideomycetes</taxon>
        <taxon>Pleosporomycetidae</taxon>
        <taxon>Gloniales</taxon>
        <taxon>Gloniaceae</taxon>
        <taxon>Glonium</taxon>
    </lineage>
</organism>
<evidence type="ECO:0000256" key="1">
    <source>
        <dbReference type="SAM" id="MobiDB-lite"/>
    </source>
</evidence>
<protein>
    <submittedName>
        <fullName evidence="3">Uncharacterized protein</fullName>
    </submittedName>
</protein>
<dbReference type="OrthoDB" id="3057599at2759"/>
<feature type="transmembrane region" description="Helical" evidence="2">
    <location>
        <begin position="597"/>
        <end position="618"/>
    </location>
</feature>
<dbReference type="InterPro" id="IPR021840">
    <property type="entry name" value="DUF3433"/>
</dbReference>
<feature type="transmembrane region" description="Helical" evidence="2">
    <location>
        <begin position="267"/>
        <end position="289"/>
    </location>
</feature>
<feature type="compositionally biased region" description="Polar residues" evidence="1">
    <location>
        <begin position="813"/>
        <end position="828"/>
    </location>
</feature>
<feature type="transmembrane region" description="Helical" evidence="2">
    <location>
        <begin position="429"/>
        <end position="450"/>
    </location>
</feature>
<name>A0A8E2F7M3_9PEZI</name>
<evidence type="ECO:0000256" key="2">
    <source>
        <dbReference type="SAM" id="Phobius"/>
    </source>
</evidence>
<evidence type="ECO:0000313" key="3">
    <source>
        <dbReference type="EMBL" id="OCL11820.1"/>
    </source>
</evidence>
<keyword evidence="2" id="KW-1133">Transmembrane helix</keyword>
<feature type="region of interest" description="Disordered" evidence="1">
    <location>
        <begin position="802"/>
        <end position="846"/>
    </location>
</feature>
<feature type="compositionally biased region" description="Polar residues" evidence="1">
    <location>
        <begin position="835"/>
        <end position="846"/>
    </location>
</feature>
<feature type="transmembrane region" description="Helical" evidence="2">
    <location>
        <begin position="157"/>
        <end position="173"/>
    </location>
</feature>
<reference evidence="3 4" key="1">
    <citation type="journal article" date="2016" name="Nat. Commun.">
        <title>Ectomycorrhizal ecology is imprinted in the genome of the dominant symbiotic fungus Cenococcum geophilum.</title>
        <authorList>
            <consortium name="DOE Joint Genome Institute"/>
            <person name="Peter M."/>
            <person name="Kohler A."/>
            <person name="Ohm R.A."/>
            <person name="Kuo A."/>
            <person name="Krutzmann J."/>
            <person name="Morin E."/>
            <person name="Arend M."/>
            <person name="Barry K.W."/>
            <person name="Binder M."/>
            <person name="Choi C."/>
            <person name="Clum A."/>
            <person name="Copeland A."/>
            <person name="Grisel N."/>
            <person name="Haridas S."/>
            <person name="Kipfer T."/>
            <person name="LaButti K."/>
            <person name="Lindquist E."/>
            <person name="Lipzen A."/>
            <person name="Maire R."/>
            <person name="Meier B."/>
            <person name="Mihaltcheva S."/>
            <person name="Molinier V."/>
            <person name="Murat C."/>
            <person name="Poggeler S."/>
            <person name="Quandt C.A."/>
            <person name="Sperisen C."/>
            <person name="Tritt A."/>
            <person name="Tisserant E."/>
            <person name="Crous P.W."/>
            <person name="Henrissat B."/>
            <person name="Nehls U."/>
            <person name="Egli S."/>
            <person name="Spatafora J.W."/>
            <person name="Grigoriev I.V."/>
            <person name="Martin F.M."/>
        </authorList>
    </citation>
    <scope>NUCLEOTIDE SEQUENCE [LARGE SCALE GENOMIC DNA]</scope>
    <source>
        <strain evidence="3 4">CBS 207.34</strain>
    </source>
</reference>
<accession>A0A8E2F7M3</accession>
<feature type="transmembrane region" description="Helical" evidence="2">
    <location>
        <begin position="223"/>
        <end position="247"/>
    </location>
</feature>
<keyword evidence="2" id="KW-0812">Transmembrane</keyword>
<dbReference type="AlphaFoldDB" id="A0A8E2F7M3"/>
<gene>
    <name evidence="3" type="ORF">AOQ84DRAFT_386557</name>
</gene>
<feature type="transmembrane region" description="Helical" evidence="2">
    <location>
        <begin position="117"/>
        <end position="137"/>
    </location>
</feature>
<sequence>MADSNYQPVPGHAGGSVAPSPSIGPLSEHSYGDAGSHQEPLLRYTADGNLARNPGNSVPDAPLLHQEVPAENPTNATNRELVSFEPKFINREVIEKQPNLARFDDLKFWPTVLQVKAVISLVLLYAVTAIAIGVLMWRSIENPNHNFHLSSENVHMISRYFPSVVGTATVLLFRQTVREALRMVPYVSMADQKDGVRIGSEPWKGVGGEWFPWQSITTTPKSFMSVFSLMCQFMASFIVSFKVALFASTEHVDDDTNENYWVLTVRLYPAAVLILGYIMMIVYTLYVSFHFSGKSTGLKWDPVSIADYASLFAQCNALPYFAPLELQHDLRPKHVMVPDRLFRLGYWTRVRGDPQERDVVYGIGVGLSARTDSGHSKKERVPLGRPWQQVATFRKVKPPPIPVDDCNRPGACAHSEHYPYIHNPGCARWAIVLASVIPIVALALSIYALVIRLPYNGFTLPNNLKLPSDFYWGVGNSTHELPPIDPTDPKSTVLLWALIFRSAPTYVAGLFTSTIVTWIDLNMRFMQPFRNMYGEGPKKTIWQRCREWLGWRHGTNNEPSDEKRTPAKTAESILLAYITVSPFQVPLTAWDKGHYKVCIYSTLNTLSPLFPIFVGGLLTVTPDEKYDKVNFSFSLSAYIGIMVSLVLYSILLPAAIPGTYRLLPRQLYSLADLMAMCHESRFMASPHLDITDPSRTPTKEHMEARILLTDDRFLFGEYRGRDGRRHIGFDVAQEREPDFGKLKDIGGSVRHISPVSFASKVQRTMTTVLEEGIRAGRAMTGAMTSHGRSPFAQKAHDIRPGDEYEMSGALVQPSATAETSGSQPQQAGNRGRILNTPSEESTTSHD</sequence>
<proteinExistence type="predicted"/>
<dbReference type="PANTHER" id="PTHR37544">
    <property type="entry name" value="SPRAY-RELATED"/>
    <property type="match status" value="1"/>
</dbReference>
<feature type="region of interest" description="Disordered" evidence="1">
    <location>
        <begin position="1"/>
        <end position="37"/>
    </location>
</feature>
<dbReference type="PANTHER" id="PTHR37544:SF3">
    <property type="entry name" value="SPRAY"/>
    <property type="match status" value="1"/>
</dbReference>
<feature type="transmembrane region" description="Helical" evidence="2">
    <location>
        <begin position="493"/>
        <end position="521"/>
    </location>
</feature>
<keyword evidence="2" id="KW-0472">Membrane</keyword>
<dbReference type="Proteomes" id="UP000250140">
    <property type="component" value="Unassembled WGS sequence"/>
</dbReference>
<feature type="transmembrane region" description="Helical" evidence="2">
    <location>
        <begin position="638"/>
        <end position="656"/>
    </location>
</feature>